<keyword evidence="2" id="KW-0560">Oxidoreductase</keyword>
<dbReference type="PANTHER" id="PTHR34846">
    <property type="entry name" value="4-CARBOXYMUCONOLACTONE DECARBOXYLASE FAMILY PROTEIN (AFU_ORTHOLOGUE AFUA_6G11590)"/>
    <property type="match status" value="1"/>
</dbReference>
<keyword evidence="3" id="KW-1185">Reference proteome</keyword>
<dbReference type="OrthoDB" id="9801997at2"/>
<dbReference type="NCBIfam" id="TIGR00778">
    <property type="entry name" value="ahpD_dom"/>
    <property type="match status" value="1"/>
</dbReference>
<dbReference type="Gene3D" id="1.20.1290.10">
    <property type="entry name" value="AhpD-like"/>
    <property type="match status" value="1"/>
</dbReference>
<gene>
    <name evidence="2" type="ORF">CH339_23245</name>
</gene>
<protein>
    <submittedName>
        <fullName evidence="2">Alkylhydroperoxidase</fullName>
    </submittedName>
</protein>
<organism evidence="2 3">
    <name type="scientific">Rhodobium orientis</name>
    <dbReference type="NCBI Taxonomy" id="34017"/>
    <lineage>
        <taxon>Bacteria</taxon>
        <taxon>Pseudomonadati</taxon>
        <taxon>Pseudomonadota</taxon>
        <taxon>Alphaproteobacteria</taxon>
        <taxon>Hyphomicrobiales</taxon>
        <taxon>Rhodobiaceae</taxon>
        <taxon>Rhodobium</taxon>
    </lineage>
</organism>
<sequence>MADREPQAAAHAHLRVPPKALKEYPLTLRPFFWNQKRKYGAILDGALLWGRSPLVFRMLALLYGAFDRRRSPVDPAMRSLLTVRVSQLNGCAFCIDLNTATLLKRGVSEEKAFALADWRTSPMFDARERLVLELAERMTRDPQTVDDDLIADLGAHYDHDGIVELAGLIAFQNMSAKFNTALGVPPKGFCRVPLPKAVVAADDGPVHAPSLPSEAAGE</sequence>
<dbReference type="GO" id="GO:0051920">
    <property type="term" value="F:peroxiredoxin activity"/>
    <property type="evidence" value="ECO:0007669"/>
    <property type="project" value="InterPro"/>
</dbReference>
<dbReference type="RefSeq" id="WP_111436825.1">
    <property type="nucleotide sequence ID" value="NZ_JACIGG010000022.1"/>
</dbReference>
<dbReference type="Pfam" id="PF02627">
    <property type="entry name" value="CMD"/>
    <property type="match status" value="1"/>
</dbReference>
<dbReference type="InterPro" id="IPR004675">
    <property type="entry name" value="AhpD_core"/>
</dbReference>
<dbReference type="InterPro" id="IPR029032">
    <property type="entry name" value="AhpD-like"/>
</dbReference>
<dbReference type="EMBL" id="NPEV01000099">
    <property type="protein sequence ID" value="RAI23208.1"/>
    <property type="molecule type" value="Genomic_DNA"/>
</dbReference>
<comment type="caution">
    <text evidence="2">The sequence shown here is derived from an EMBL/GenBank/DDBJ whole genome shotgun (WGS) entry which is preliminary data.</text>
</comment>
<reference evidence="2 3" key="1">
    <citation type="submission" date="2017-07" db="EMBL/GenBank/DDBJ databases">
        <title>Draft Genome Sequences of Select Purple Nonsulfur Bacteria.</title>
        <authorList>
            <person name="Lasarre B."/>
            <person name="Mckinlay J.B."/>
        </authorList>
    </citation>
    <scope>NUCLEOTIDE SEQUENCE [LARGE SCALE GENOMIC DNA]</scope>
    <source>
        <strain evidence="2 3">DSM 11290</strain>
    </source>
</reference>
<proteinExistence type="predicted"/>
<dbReference type="SUPFAM" id="SSF69118">
    <property type="entry name" value="AhpD-like"/>
    <property type="match status" value="1"/>
</dbReference>
<evidence type="ECO:0000313" key="3">
    <source>
        <dbReference type="Proteomes" id="UP000249299"/>
    </source>
</evidence>
<dbReference type="AlphaFoldDB" id="A0A327JDU6"/>
<accession>A0A327JDU6</accession>
<dbReference type="PANTHER" id="PTHR34846:SF10">
    <property type="entry name" value="CYTOPLASMIC PROTEIN"/>
    <property type="match status" value="1"/>
</dbReference>
<keyword evidence="2" id="KW-0575">Peroxidase</keyword>
<evidence type="ECO:0000259" key="1">
    <source>
        <dbReference type="Pfam" id="PF02627"/>
    </source>
</evidence>
<dbReference type="Proteomes" id="UP000249299">
    <property type="component" value="Unassembled WGS sequence"/>
</dbReference>
<feature type="domain" description="Carboxymuconolactone decarboxylase-like" evidence="1">
    <location>
        <begin position="57"/>
        <end position="136"/>
    </location>
</feature>
<evidence type="ECO:0000313" key="2">
    <source>
        <dbReference type="EMBL" id="RAI23208.1"/>
    </source>
</evidence>
<dbReference type="InterPro" id="IPR003779">
    <property type="entry name" value="CMD-like"/>
</dbReference>
<name>A0A327JDU6_9HYPH</name>